<sequence length="257" mass="29992">MNRSVRWERRTSSTSQMGHRIVTQRPSFSPADEKLLMMNMQADNNNPTTILESQEPKKPFRVKKSELAPIDPSAPVFLQFGKIVKSGSMLLLKSIGQNKKELRESINDAYDEFFKQFDSWWRSSYRVSLRKVSEPIPPKGLLKNNYTICQDRIEPLRKQKVIWSKANDEIETEIPDPPIMQDYNINAQNEDDNDDIMDDIKKLITALDNLSIDTQQKKLDKTSVEETVDQVRDLIQNDIKIDNNRQKMLMTRLFDEK</sequence>
<keyword evidence="2" id="KW-1185">Reference proteome</keyword>
<dbReference type="VEuPathDB" id="TrichDB:TRFO_37920"/>
<accession>A0A1J4JES9</accession>
<gene>
    <name evidence="1" type="ORF">TRFO_37920</name>
</gene>
<name>A0A1J4JES9_9EUKA</name>
<evidence type="ECO:0000313" key="1">
    <source>
        <dbReference type="EMBL" id="OHS95949.1"/>
    </source>
</evidence>
<protein>
    <submittedName>
        <fullName evidence="1">Uncharacterized protein</fullName>
    </submittedName>
</protein>
<dbReference type="RefSeq" id="XP_068349086.1">
    <property type="nucleotide sequence ID" value="XM_068511718.1"/>
</dbReference>
<dbReference type="Proteomes" id="UP000179807">
    <property type="component" value="Unassembled WGS sequence"/>
</dbReference>
<reference evidence="1" key="1">
    <citation type="submission" date="2016-10" db="EMBL/GenBank/DDBJ databases">
        <authorList>
            <person name="Benchimol M."/>
            <person name="Almeida L.G."/>
            <person name="Vasconcelos A.T."/>
            <person name="Perreira-Neves A."/>
            <person name="Rosa I.A."/>
            <person name="Tasca T."/>
            <person name="Bogo M.R."/>
            <person name="de Souza W."/>
        </authorList>
    </citation>
    <scope>NUCLEOTIDE SEQUENCE [LARGE SCALE GENOMIC DNA]</scope>
    <source>
        <strain evidence="1">K</strain>
    </source>
</reference>
<comment type="caution">
    <text evidence="1">The sequence shown here is derived from an EMBL/GenBank/DDBJ whole genome shotgun (WGS) entry which is preliminary data.</text>
</comment>
<evidence type="ECO:0000313" key="2">
    <source>
        <dbReference type="Proteomes" id="UP000179807"/>
    </source>
</evidence>
<dbReference type="AlphaFoldDB" id="A0A1J4JES9"/>
<organism evidence="1 2">
    <name type="scientific">Tritrichomonas foetus</name>
    <dbReference type="NCBI Taxonomy" id="1144522"/>
    <lineage>
        <taxon>Eukaryota</taxon>
        <taxon>Metamonada</taxon>
        <taxon>Parabasalia</taxon>
        <taxon>Tritrichomonadida</taxon>
        <taxon>Tritrichomonadidae</taxon>
        <taxon>Tritrichomonas</taxon>
    </lineage>
</organism>
<dbReference type="EMBL" id="MLAK01001210">
    <property type="protein sequence ID" value="OHS95949.1"/>
    <property type="molecule type" value="Genomic_DNA"/>
</dbReference>
<proteinExistence type="predicted"/>
<dbReference type="GeneID" id="94846422"/>